<feature type="domain" description="Glycosyltransferase subfamily 4-like N-terminal" evidence="1">
    <location>
        <begin position="57"/>
        <end position="189"/>
    </location>
</feature>
<evidence type="ECO:0000259" key="1">
    <source>
        <dbReference type="Pfam" id="PF13477"/>
    </source>
</evidence>
<dbReference type="EMBL" id="LAZR01000267">
    <property type="protein sequence ID" value="KKN78199.1"/>
    <property type="molecule type" value="Genomic_DNA"/>
</dbReference>
<dbReference type="GO" id="GO:0016757">
    <property type="term" value="F:glycosyltransferase activity"/>
    <property type="evidence" value="ECO:0007669"/>
    <property type="project" value="TreeGrafter"/>
</dbReference>
<dbReference type="Pfam" id="PF13477">
    <property type="entry name" value="Glyco_trans_4_2"/>
    <property type="match status" value="1"/>
</dbReference>
<dbReference type="PANTHER" id="PTHR12526">
    <property type="entry name" value="GLYCOSYLTRANSFERASE"/>
    <property type="match status" value="1"/>
</dbReference>
<proteinExistence type="predicted"/>
<dbReference type="Gene3D" id="3.40.50.2000">
    <property type="entry name" value="Glycogen Phosphorylase B"/>
    <property type="match status" value="2"/>
</dbReference>
<comment type="caution">
    <text evidence="2">The sequence shown here is derived from an EMBL/GenBank/DDBJ whole genome shotgun (WGS) entry which is preliminary data.</text>
</comment>
<name>A0A0F9TFX6_9ZZZZ</name>
<sequence>MRQTHEPAHERGPRWKIVIAGDPGAQTDDNLAMMESGQVSRPLPQPETSLGCASPSRIVFVVTEDWFFASHFLPLIAAAHAAGLEAVVVTRVRAHRAIIEATGARVLALEAERRDFRAAAIGAAIRQLTFILKREKPAIVHCISLRPILIGGMAARLAGIRRVVFALTGLGLLGARTDLSARLFRRAARLTIRRVVGTRHARFVLENPSDARFLGLQATSPQVTLLGGAGVDPALFPLAPMPDQPPLRIAVIARMLWSKGIDTAVEAVRLARQQGVEVTLSLYGQPDPSNPRAISPEQLEEWTKEAFVDWHGHTNDVAAVWASHHVACLPSRGGEGLPRTLLEAAACGRAILTTNVPGCRDFVRHERDGYVLPVNDPVAFANAISALAAKPVNQARMGQSARERVLSGYTIRHVIGSMAALYRALLRT</sequence>
<gene>
    <name evidence="2" type="ORF">LCGC14_0353000</name>
</gene>
<dbReference type="SUPFAM" id="SSF53756">
    <property type="entry name" value="UDP-Glycosyltransferase/glycogen phosphorylase"/>
    <property type="match status" value="1"/>
</dbReference>
<dbReference type="AlphaFoldDB" id="A0A0F9TFX6"/>
<dbReference type="PANTHER" id="PTHR12526:SF638">
    <property type="entry name" value="SPORE COAT PROTEIN SA"/>
    <property type="match status" value="1"/>
</dbReference>
<dbReference type="CDD" id="cd03808">
    <property type="entry name" value="GT4_CapM-like"/>
    <property type="match status" value="1"/>
</dbReference>
<evidence type="ECO:0000313" key="2">
    <source>
        <dbReference type="EMBL" id="KKN78199.1"/>
    </source>
</evidence>
<organism evidence="2">
    <name type="scientific">marine sediment metagenome</name>
    <dbReference type="NCBI Taxonomy" id="412755"/>
    <lineage>
        <taxon>unclassified sequences</taxon>
        <taxon>metagenomes</taxon>
        <taxon>ecological metagenomes</taxon>
    </lineage>
</organism>
<dbReference type="InterPro" id="IPR028098">
    <property type="entry name" value="Glyco_trans_4-like_N"/>
</dbReference>
<reference evidence="2" key="1">
    <citation type="journal article" date="2015" name="Nature">
        <title>Complex archaea that bridge the gap between prokaryotes and eukaryotes.</title>
        <authorList>
            <person name="Spang A."/>
            <person name="Saw J.H."/>
            <person name="Jorgensen S.L."/>
            <person name="Zaremba-Niedzwiedzka K."/>
            <person name="Martijn J."/>
            <person name="Lind A.E."/>
            <person name="van Eijk R."/>
            <person name="Schleper C."/>
            <person name="Guy L."/>
            <person name="Ettema T.J."/>
        </authorList>
    </citation>
    <scope>NUCLEOTIDE SEQUENCE</scope>
</reference>
<dbReference type="Pfam" id="PF13692">
    <property type="entry name" value="Glyco_trans_1_4"/>
    <property type="match status" value="1"/>
</dbReference>
<accession>A0A0F9TFX6</accession>
<protein>
    <recommendedName>
        <fullName evidence="1">Glycosyltransferase subfamily 4-like N-terminal domain-containing protein</fullName>
    </recommendedName>
</protein>